<evidence type="ECO:0000256" key="2">
    <source>
        <dbReference type="ARBA" id="ARBA00022803"/>
    </source>
</evidence>
<dbReference type="Gene3D" id="2.40.10.10">
    <property type="entry name" value="Trypsin-like serine proteases"/>
    <property type="match status" value="2"/>
</dbReference>
<dbReference type="SUPFAM" id="SSF50494">
    <property type="entry name" value="Trypsin-like serine proteases"/>
    <property type="match status" value="1"/>
</dbReference>
<keyword evidence="5" id="KW-1185">Reference proteome</keyword>
<dbReference type="GO" id="GO:0006508">
    <property type="term" value="P:proteolysis"/>
    <property type="evidence" value="ECO:0007669"/>
    <property type="project" value="UniProtKB-KW"/>
</dbReference>
<dbReference type="RefSeq" id="WP_368005703.1">
    <property type="nucleotide sequence ID" value="NZ_JAMXFF010000007.1"/>
</dbReference>
<keyword evidence="4" id="KW-0378">Hydrolase</keyword>
<organism evidence="4 5">
    <name type="scientific">Laspinema palackyanum D2a</name>
    <dbReference type="NCBI Taxonomy" id="2953684"/>
    <lineage>
        <taxon>Bacteria</taxon>
        <taxon>Bacillati</taxon>
        <taxon>Cyanobacteriota</taxon>
        <taxon>Cyanophyceae</taxon>
        <taxon>Oscillatoriophycideae</taxon>
        <taxon>Oscillatoriales</taxon>
        <taxon>Laspinemataceae</taxon>
        <taxon>Laspinema</taxon>
        <taxon>Laspinema palackyanum</taxon>
    </lineage>
</organism>
<dbReference type="InterPro" id="IPR009003">
    <property type="entry name" value="Peptidase_S1_PA"/>
</dbReference>
<dbReference type="GO" id="GO:0008233">
    <property type="term" value="F:peptidase activity"/>
    <property type="evidence" value="ECO:0007669"/>
    <property type="project" value="UniProtKB-KW"/>
</dbReference>
<dbReference type="PROSITE" id="PS50005">
    <property type="entry name" value="TPR"/>
    <property type="match status" value="5"/>
</dbReference>
<comment type="caution">
    <text evidence="4">The sequence shown here is derived from an EMBL/GenBank/DDBJ whole genome shotgun (WGS) entry which is preliminary data.</text>
</comment>
<evidence type="ECO:0000313" key="4">
    <source>
        <dbReference type="EMBL" id="MCT7966057.1"/>
    </source>
</evidence>
<feature type="repeat" description="TPR" evidence="3">
    <location>
        <begin position="342"/>
        <end position="375"/>
    </location>
</feature>
<dbReference type="Pfam" id="PF13365">
    <property type="entry name" value="Trypsin_2"/>
    <property type="match status" value="1"/>
</dbReference>
<keyword evidence="4" id="KW-0645">Protease</keyword>
<evidence type="ECO:0000313" key="5">
    <source>
        <dbReference type="Proteomes" id="UP001525890"/>
    </source>
</evidence>
<feature type="repeat" description="TPR" evidence="3">
    <location>
        <begin position="579"/>
        <end position="612"/>
    </location>
</feature>
<dbReference type="Proteomes" id="UP001525890">
    <property type="component" value="Unassembled WGS sequence"/>
</dbReference>
<gene>
    <name evidence="4" type="ORF">NG799_06890</name>
</gene>
<keyword evidence="1" id="KW-0677">Repeat</keyword>
<dbReference type="PROSITE" id="PS50293">
    <property type="entry name" value="TPR_REGION"/>
    <property type="match status" value="2"/>
</dbReference>
<dbReference type="InterPro" id="IPR011990">
    <property type="entry name" value="TPR-like_helical_dom_sf"/>
</dbReference>
<feature type="repeat" description="TPR" evidence="3">
    <location>
        <begin position="476"/>
        <end position="509"/>
    </location>
</feature>
<protein>
    <submittedName>
        <fullName evidence="4">Tetratricopeptide repeat-containing serine protease family protein</fullName>
    </submittedName>
</protein>
<dbReference type="SUPFAM" id="SSF48452">
    <property type="entry name" value="TPR-like"/>
    <property type="match status" value="1"/>
</dbReference>
<feature type="repeat" description="TPR" evidence="3">
    <location>
        <begin position="441"/>
        <end position="474"/>
    </location>
</feature>
<accession>A0ABT2MMU5</accession>
<feature type="repeat" description="TPR" evidence="3">
    <location>
        <begin position="545"/>
        <end position="578"/>
    </location>
</feature>
<evidence type="ECO:0000256" key="3">
    <source>
        <dbReference type="PROSITE-ProRule" id="PRU00339"/>
    </source>
</evidence>
<dbReference type="PANTHER" id="PTHR44858">
    <property type="entry name" value="TETRATRICOPEPTIDE REPEAT PROTEIN 6"/>
    <property type="match status" value="1"/>
</dbReference>
<proteinExistence type="predicted"/>
<dbReference type="SMART" id="SM00028">
    <property type="entry name" value="TPR"/>
    <property type="match status" value="7"/>
</dbReference>
<dbReference type="InterPro" id="IPR043504">
    <property type="entry name" value="Peptidase_S1_PA_chymotrypsin"/>
</dbReference>
<dbReference type="Gene3D" id="1.25.40.10">
    <property type="entry name" value="Tetratricopeptide repeat domain"/>
    <property type="match status" value="4"/>
</dbReference>
<dbReference type="PANTHER" id="PTHR44858:SF1">
    <property type="entry name" value="UDP-N-ACETYLGLUCOSAMINE--PEPTIDE N-ACETYLGLUCOSAMINYLTRANSFERASE SPINDLY-RELATED"/>
    <property type="match status" value="1"/>
</dbReference>
<dbReference type="Pfam" id="PF00515">
    <property type="entry name" value="TPR_1"/>
    <property type="match status" value="1"/>
</dbReference>
<dbReference type="InterPro" id="IPR019734">
    <property type="entry name" value="TPR_rpt"/>
</dbReference>
<name>A0ABT2MMU5_9CYAN</name>
<dbReference type="Pfam" id="PF13432">
    <property type="entry name" value="TPR_16"/>
    <property type="match status" value="2"/>
</dbReference>
<dbReference type="EMBL" id="JAMXFF010000007">
    <property type="protein sequence ID" value="MCT7966057.1"/>
    <property type="molecule type" value="Genomic_DNA"/>
</dbReference>
<evidence type="ECO:0000256" key="1">
    <source>
        <dbReference type="ARBA" id="ARBA00022737"/>
    </source>
</evidence>
<dbReference type="SUPFAM" id="SSF48439">
    <property type="entry name" value="Protein prenylyltransferase"/>
    <property type="match status" value="1"/>
</dbReference>
<dbReference type="InterPro" id="IPR050498">
    <property type="entry name" value="Ycf3"/>
</dbReference>
<sequence>MRFEYALQAALFGTTAALVIMQPPIAQALTSQEVQTIAQQITVRIESGAPPGSGFIIAREGNTYYVLTAWHVVKQNDEYQIVTADGERHTLVVEDYTTKVQKIYEKDLAVLQFTSDRDYQTARLGNYDLQRGENVLAGRTDLVFVSGTPGEGQEVEQAAVEGDRLLSPGLRMPLDMASGLAKQSIEEGYQLFYTSDTYPGMSGGPVLDSNGRVIGVHGRSEGETLAEQESGSSDFRVKAGFSQGIPISVFLDFADEVGIQRSQLTVESTAPTPLEQQDVGSLESLFMPKAGLSDSREWVNHGNKLWRLANLYQYYGDSQAEQLKQRAFQAYNKAVELSPSFYQAWYGRGNLLFELGEFNDALSSYSRAIEIFPYEEKQQELQTLGQPTNAEEQQLLNALNGELGFYATLWRYKGIILSKLQRHEEAVQAFDKVNEIQDFDYISWDLRGMSLLAMGDNEAALESFDRALLINPDEYSHAWIHRGLALGGMNNLEGAIQAYNRGIQIQPNTYQAWMSRATLINEFLQQNPDDPSALDRALAIQPDEPDAWHRRGWGQLSLQNHQDAIAAFEEAIVSNPEDAAAWTAKGMTLLMENRYEEAADAFTQAHQLDPNNTYLQQVRDAISDLNNNP</sequence>
<reference evidence="4 5" key="1">
    <citation type="journal article" date="2022" name="Front. Microbiol.">
        <title>High genomic differentiation and limited gene flow indicate recent cryptic speciation within the genus Laspinema (cyanobacteria).</title>
        <authorList>
            <person name="Stanojkovic A."/>
            <person name="Skoupy S."/>
            <person name="Skaloud P."/>
            <person name="Dvorak P."/>
        </authorList>
    </citation>
    <scope>NUCLEOTIDE SEQUENCE [LARGE SCALE GENOMIC DNA]</scope>
    <source>
        <strain evidence="4 5">D2a</strain>
    </source>
</reference>
<keyword evidence="2 3" id="KW-0802">TPR repeat</keyword>